<name>A0A8S5TSH9_9CAUD</name>
<accession>A0A8S5TSH9</accession>
<sequence>MFGTLCKSIEKYFSFTFFVNIEISIIFAL</sequence>
<dbReference type="EMBL" id="BK015918">
    <property type="protein sequence ID" value="DAF85136.1"/>
    <property type="molecule type" value="Genomic_DNA"/>
</dbReference>
<organism evidence="1">
    <name type="scientific">Siphoviridae sp. ctxdc10</name>
    <dbReference type="NCBI Taxonomy" id="2825740"/>
    <lineage>
        <taxon>Viruses</taxon>
        <taxon>Duplodnaviria</taxon>
        <taxon>Heunggongvirae</taxon>
        <taxon>Uroviricota</taxon>
        <taxon>Caudoviricetes</taxon>
    </lineage>
</organism>
<protein>
    <submittedName>
        <fullName evidence="1">Uncharacterized protein</fullName>
    </submittedName>
</protein>
<reference evidence="1" key="1">
    <citation type="journal article" date="2021" name="Proc. Natl. Acad. Sci. U.S.A.">
        <title>A Catalog of Tens of Thousands of Viruses from Human Metagenomes Reveals Hidden Associations with Chronic Diseases.</title>
        <authorList>
            <person name="Tisza M.J."/>
            <person name="Buck C.B."/>
        </authorList>
    </citation>
    <scope>NUCLEOTIDE SEQUENCE</scope>
    <source>
        <strain evidence="1">Ctxdc10</strain>
    </source>
</reference>
<proteinExistence type="predicted"/>
<evidence type="ECO:0000313" key="1">
    <source>
        <dbReference type="EMBL" id="DAF85136.1"/>
    </source>
</evidence>